<name>A0A0M8ZYT9_9HYME</name>
<dbReference type="Proteomes" id="UP000053105">
    <property type="component" value="Unassembled WGS sequence"/>
</dbReference>
<sequence length="51" mass="6079">MLKTRELHLLSVIFTKGFYKTNAFRKESFQVAGNYYFILETKVSSNRDKEE</sequence>
<organism evidence="1 2">
    <name type="scientific">Melipona quadrifasciata</name>
    <dbReference type="NCBI Taxonomy" id="166423"/>
    <lineage>
        <taxon>Eukaryota</taxon>
        <taxon>Metazoa</taxon>
        <taxon>Ecdysozoa</taxon>
        <taxon>Arthropoda</taxon>
        <taxon>Hexapoda</taxon>
        <taxon>Insecta</taxon>
        <taxon>Pterygota</taxon>
        <taxon>Neoptera</taxon>
        <taxon>Endopterygota</taxon>
        <taxon>Hymenoptera</taxon>
        <taxon>Apocrita</taxon>
        <taxon>Aculeata</taxon>
        <taxon>Apoidea</taxon>
        <taxon>Anthophila</taxon>
        <taxon>Apidae</taxon>
        <taxon>Melipona</taxon>
    </lineage>
</organism>
<accession>A0A0M8ZYT9</accession>
<protein>
    <submittedName>
        <fullName evidence="1">Uncharacterized protein</fullName>
    </submittedName>
</protein>
<keyword evidence="2" id="KW-1185">Reference proteome</keyword>
<proteinExistence type="predicted"/>
<evidence type="ECO:0000313" key="2">
    <source>
        <dbReference type="Proteomes" id="UP000053105"/>
    </source>
</evidence>
<dbReference type="EMBL" id="KQ435794">
    <property type="protein sequence ID" value="KOX73875.1"/>
    <property type="molecule type" value="Genomic_DNA"/>
</dbReference>
<gene>
    <name evidence="1" type="ORF">WN51_13953</name>
</gene>
<evidence type="ECO:0000313" key="1">
    <source>
        <dbReference type="EMBL" id="KOX73875.1"/>
    </source>
</evidence>
<reference evidence="1 2" key="1">
    <citation type="submission" date="2015-07" db="EMBL/GenBank/DDBJ databases">
        <title>The genome of Melipona quadrifasciata.</title>
        <authorList>
            <person name="Pan H."/>
            <person name="Kapheim K."/>
        </authorList>
    </citation>
    <scope>NUCLEOTIDE SEQUENCE [LARGE SCALE GENOMIC DNA]</scope>
    <source>
        <strain evidence="1">0111107301</strain>
        <tissue evidence="1">Whole body</tissue>
    </source>
</reference>
<dbReference type="AlphaFoldDB" id="A0A0M8ZYT9"/>